<feature type="region of interest" description="Disordered" evidence="1">
    <location>
        <begin position="205"/>
        <end position="252"/>
    </location>
</feature>
<evidence type="ECO:0000313" key="5">
    <source>
        <dbReference type="Proteomes" id="UP000001798"/>
    </source>
</evidence>
<dbReference type="GeneID" id="5440585"/>
<evidence type="ECO:0008006" key="6">
    <source>
        <dbReference type="Google" id="ProtNLM"/>
    </source>
</evidence>
<dbReference type="VEuPathDB" id="FungiDB:Bcin05g03190"/>
<evidence type="ECO:0000256" key="3">
    <source>
        <dbReference type="SAM" id="SignalP"/>
    </source>
</evidence>
<dbReference type="OrthoDB" id="5390143at2759"/>
<dbReference type="EMBL" id="CP009809">
    <property type="protein sequence ID" value="ATZ49922.1"/>
    <property type="molecule type" value="Genomic_DNA"/>
</dbReference>
<evidence type="ECO:0000256" key="2">
    <source>
        <dbReference type="SAM" id="Phobius"/>
    </source>
</evidence>
<feature type="transmembrane region" description="Helical" evidence="2">
    <location>
        <begin position="146"/>
        <end position="170"/>
    </location>
</feature>
<evidence type="ECO:0000256" key="1">
    <source>
        <dbReference type="SAM" id="MobiDB-lite"/>
    </source>
</evidence>
<reference evidence="4 5" key="3">
    <citation type="journal article" date="2017" name="Mol. Plant Pathol.">
        <title>A gapless genome sequence of the fungus Botrytis cinerea.</title>
        <authorList>
            <person name="Van Kan J.A."/>
            <person name="Stassen J.H."/>
            <person name="Mosbach A."/>
            <person name="Van Der Lee T.A."/>
            <person name="Faino L."/>
            <person name="Farmer A.D."/>
            <person name="Papasotiriou D.G."/>
            <person name="Zhou S."/>
            <person name="Seidl M.F."/>
            <person name="Cottam E."/>
            <person name="Edel D."/>
            <person name="Hahn M."/>
            <person name="Schwartz D.C."/>
            <person name="Dietrich R.A."/>
            <person name="Widdison S."/>
            <person name="Scalliet G."/>
        </authorList>
    </citation>
    <scope>NUCLEOTIDE SEQUENCE [LARGE SCALE GENOMIC DNA]</scope>
    <source>
        <strain evidence="4 5">B05.10</strain>
    </source>
</reference>
<dbReference type="RefSeq" id="XP_024548730.1">
    <property type="nucleotide sequence ID" value="XM_024692948.1"/>
</dbReference>
<accession>A0A384JHK0</accession>
<reference evidence="4 5" key="2">
    <citation type="journal article" date="2012" name="Eukaryot. Cell">
        <title>Genome update of Botrytis cinerea strains B05.10 and T4.</title>
        <authorList>
            <person name="Staats M."/>
            <person name="van Kan J.A."/>
        </authorList>
    </citation>
    <scope>NUCLEOTIDE SEQUENCE [LARGE SCALE GENOMIC DNA]</scope>
    <source>
        <strain evidence="4 5">B05.10</strain>
    </source>
</reference>
<proteinExistence type="predicted"/>
<sequence length="410" mass="46520">MLCWLIFINLVLIVSSMSSPGEFVNPSAEATQNPVWVTGTQQILSWETNLRNYTIALWNQNSDRSGYSKGPALLESYDGNTSLNWTVQTYAFSLSVSPVFYLLLEPGTLNDNGNTTIPTSQSIVSHTFNITSTIPSAEGDKKDHKLGLILALSLTIPFVLICTALAIYLIRSRRRRRRALENPPHYQYPYHVGFRHRPNRFFATSSSPTAFTFPDQEDSQDRRRKGRKSSNNSNNGIYFPPPPTTPKSPLSFASSLKSLRGLKGNTMSPGQNTINSYRFSPTYPPSHPRGPGEYHQTNPHISPTYYPLQRIPSLTSTEAGNPHIQQLQEAQEELAIERQKQGPRMGYQSPEISPYDEPRVGQDHADQKWVIKPYVPPEMPASVKKRYIEEQAEDRIARRKYDYDQPDELW</sequence>
<dbReference type="Proteomes" id="UP000001798">
    <property type="component" value="Chromosome 5"/>
</dbReference>
<reference evidence="4 5" key="1">
    <citation type="journal article" date="2011" name="PLoS Genet.">
        <title>Genomic analysis of the necrotrophic fungal pathogens Sclerotinia sclerotiorum and Botrytis cinerea.</title>
        <authorList>
            <person name="Amselem J."/>
            <person name="Cuomo C.A."/>
            <person name="van Kan J.A."/>
            <person name="Viaud M."/>
            <person name="Benito E.P."/>
            <person name="Couloux A."/>
            <person name="Coutinho P.M."/>
            <person name="de Vries R.P."/>
            <person name="Dyer P.S."/>
            <person name="Fillinger S."/>
            <person name="Fournier E."/>
            <person name="Gout L."/>
            <person name="Hahn M."/>
            <person name="Kohn L."/>
            <person name="Lapalu N."/>
            <person name="Plummer K.M."/>
            <person name="Pradier J.M."/>
            <person name="Quevillon E."/>
            <person name="Sharon A."/>
            <person name="Simon A."/>
            <person name="ten Have A."/>
            <person name="Tudzynski B."/>
            <person name="Tudzynski P."/>
            <person name="Wincker P."/>
            <person name="Andrew M."/>
            <person name="Anthouard V."/>
            <person name="Beever R.E."/>
            <person name="Beffa R."/>
            <person name="Benoit I."/>
            <person name="Bouzid O."/>
            <person name="Brault B."/>
            <person name="Chen Z."/>
            <person name="Choquer M."/>
            <person name="Collemare J."/>
            <person name="Cotton P."/>
            <person name="Danchin E.G."/>
            <person name="Da Silva C."/>
            <person name="Gautier A."/>
            <person name="Giraud C."/>
            <person name="Giraud T."/>
            <person name="Gonzalez C."/>
            <person name="Grossetete S."/>
            <person name="Guldener U."/>
            <person name="Henrissat B."/>
            <person name="Howlett B.J."/>
            <person name="Kodira C."/>
            <person name="Kretschmer M."/>
            <person name="Lappartient A."/>
            <person name="Leroch M."/>
            <person name="Levis C."/>
            <person name="Mauceli E."/>
            <person name="Neuveglise C."/>
            <person name="Oeser B."/>
            <person name="Pearson M."/>
            <person name="Poulain J."/>
            <person name="Poussereau N."/>
            <person name="Quesneville H."/>
            <person name="Rascle C."/>
            <person name="Schumacher J."/>
            <person name="Segurens B."/>
            <person name="Sexton A."/>
            <person name="Silva E."/>
            <person name="Sirven C."/>
            <person name="Soanes D.M."/>
            <person name="Talbot N.J."/>
            <person name="Templeton M."/>
            <person name="Yandava C."/>
            <person name="Yarden O."/>
            <person name="Zeng Q."/>
            <person name="Rollins J.A."/>
            <person name="Lebrun M.H."/>
            <person name="Dickman M."/>
        </authorList>
    </citation>
    <scope>NUCLEOTIDE SEQUENCE [LARGE SCALE GENOMIC DNA]</scope>
    <source>
        <strain evidence="4 5">B05.10</strain>
    </source>
</reference>
<feature type="signal peptide" evidence="3">
    <location>
        <begin position="1"/>
        <end position="16"/>
    </location>
</feature>
<organism evidence="4 5">
    <name type="scientific">Botryotinia fuckeliana (strain B05.10)</name>
    <name type="common">Noble rot fungus</name>
    <name type="synonym">Botrytis cinerea</name>
    <dbReference type="NCBI Taxonomy" id="332648"/>
    <lineage>
        <taxon>Eukaryota</taxon>
        <taxon>Fungi</taxon>
        <taxon>Dikarya</taxon>
        <taxon>Ascomycota</taxon>
        <taxon>Pezizomycotina</taxon>
        <taxon>Leotiomycetes</taxon>
        <taxon>Helotiales</taxon>
        <taxon>Sclerotiniaceae</taxon>
        <taxon>Botrytis</taxon>
    </lineage>
</organism>
<gene>
    <name evidence="4" type="ORF">BCIN_05g03190</name>
</gene>
<keyword evidence="2" id="KW-0472">Membrane</keyword>
<name>A0A384JHK0_BOTFB</name>
<keyword evidence="2" id="KW-1133">Transmembrane helix</keyword>
<keyword evidence="2" id="KW-0812">Transmembrane</keyword>
<keyword evidence="5" id="KW-1185">Reference proteome</keyword>
<protein>
    <recommendedName>
        <fullName evidence="6">Ser-thr-gpi-anchored family protein</fullName>
    </recommendedName>
</protein>
<dbReference type="KEGG" id="bfu:BCIN_05g03190"/>
<feature type="chain" id="PRO_5016921762" description="Ser-thr-gpi-anchored family protein" evidence="3">
    <location>
        <begin position="17"/>
        <end position="410"/>
    </location>
</feature>
<evidence type="ECO:0000313" key="4">
    <source>
        <dbReference type="EMBL" id="ATZ49922.1"/>
    </source>
</evidence>
<feature type="region of interest" description="Disordered" evidence="1">
    <location>
        <begin position="341"/>
        <end position="367"/>
    </location>
</feature>
<dbReference type="AlphaFoldDB" id="A0A384JHK0"/>
<feature type="compositionally biased region" description="Basic and acidic residues" evidence="1">
    <location>
        <begin position="356"/>
        <end position="367"/>
    </location>
</feature>
<keyword evidence="3" id="KW-0732">Signal</keyword>